<dbReference type="GO" id="GO:0098609">
    <property type="term" value="P:cell-cell adhesion"/>
    <property type="evidence" value="ECO:0007669"/>
    <property type="project" value="TreeGrafter"/>
</dbReference>
<evidence type="ECO:0000256" key="1">
    <source>
        <dbReference type="ARBA" id="ARBA00004479"/>
    </source>
</evidence>
<dbReference type="Pfam" id="PF00047">
    <property type="entry name" value="ig"/>
    <property type="match status" value="1"/>
</dbReference>
<evidence type="ECO:0000256" key="5">
    <source>
        <dbReference type="ARBA" id="ARBA00023319"/>
    </source>
</evidence>
<evidence type="ECO:0000256" key="2">
    <source>
        <dbReference type="ARBA" id="ARBA00023136"/>
    </source>
</evidence>
<dbReference type="InterPro" id="IPR013783">
    <property type="entry name" value="Ig-like_fold"/>
</dbReference>
<dbReference type="InterPro" id="IPR051275">
    <property type="entry name" value="Cell_adhesion_signaling"/>
</dbReference>
<comment type="subcellular location">
    <subcellularLocation>
        <location evidence="1">Membrane</location>
        <topology evidence="1">Single-pass type I membrane protein</topology>
    </subcellularLocation>
</comment>
<dbReference type="InterPro" id="IPR003598">
    <property type="entry name" value="Ig_sub2"/>
</dbReference>
<keyword evidence="3" id="KW-1015">Disulfide bond</keyword>
<dbReference type="InterPro" id="IPR013151">
    <property type="entry name" value="Immunoglobulin_dom"/>
</dbReference>
<keyword evidence="4" id="KW-0325">Glycoprotein</keyword>
<feature type="domain" description="Ig-like" evidence="6">
    <location>
        <begin position="6"/>
        <end position="105"/>
    </location>
</feature>
<dbReference type="SMART" id="SM00408">
    <property type="entry name" value="IGc2"/>
    <property type="match status" value="2"/>
</dbReference>
<dbReference type="Gene3D" id="2.60.40.10">
    <property type="entry name" value="Immunoglobulins"/>
    <property type="match status" value="2"/>
</dbReference>
<keyword evidence="2" id="KW-0472">Membrane</keyword>
<proteinExistence type="predicted"/>
<dbReference type="PROSITE" id="PS50835">
    <property type="entry name" value="IG_LIKE"/>
    <property type="match status" value="2"/>
</dbReference>
<dbReference type="AlphaFoldDB" id="A0A1X7SHK6"/>
<dbReference type="SMART" id="SM00409">
    <property type="entry name" value="IG"/>
    <property type="match status" value="2"/>
</dbReference>
<dbReference type="GO" id="GO:0005886">
    <property type="term" value="C:plasma membrane"/>
    <property type="evidence" value="ECO:0007669"/>
    <property type="project" value="TreeGrafter"/>
</dbReference>
<reference evidence="7" key="1">
    <citation type="submission" date="2017-05" db="UniProtKB">
        <authorList>
            <consortium name="EnsemblMetazoa"/>
        </authorList>
    </citation>
    <scope>IDENTIFICATION</scope>
</reference>
<feature type="domain" description="Ig-like" evidence="6">
    <location>
        <begin position="114"/>
        <end position="194"/>
    </location>
</feature>
<accession>A0A1X7SHK6</accession>
<evidence type="ECO:0000256" key="3">
    <source>
        <dbReference type="ARBA" id="ARBA00023157"/>
    </source>
</evidence>
<dbReference type="Pfam" id="PF13927">
    <property type="entry name" value="Ig_3"/>
    <property type="match status" value="1"/>
</dbReference>
<dbReference type="InParanoid" id="A0A1X7SHK6"/>
<dbReference type="InterPro" id="IPR007110">
    <property type="entry name" value="Ig-like_dom"/>
</dbReference>
<name>A0A1X7SHK6_AMPQE</name>
<dbReference type="InterPro" id="IPR003599">
    <property type="entry name" value="Ig_sub"/>
</dbReference>
<dbReference type="PANTHER" id="PTHR11640:SF31">
    <property type="entry name" value="IRREGULAR CHIASM C-ROUGHEST PROTEIN-RELATED"/>
    <property type="match status" value="1"/>
</dbReference>
<evidence type="ECO:0000259" key="6">
    <source>
        <dbReference type="PROSITE" id="PS50835"/>
    </source>
</evidence>
<dbReference type="SUPFAM" id="SSF48726">
    <property type="entry name" value="Immunoglobulin"/>
    <property type="match status" value="2"/>
</dbReference>
<organism evidence="7">
    <name type="scientific">Amphimedon queenslandica</name>
    <name type="common">Sponge</name>
    <dbReference type="NCBI Taxonomy" id="400682"/>
    <lineage>
        <taxon>Eukaryota</taxon>
        <taxon>Metazoa</taxon>
        <taxon>Porifera</taxon>
        <taxon>Demospongiae</taxon>
        <taxon>Heteroscleromorpha</taxon>
        <taxon>Haplosclerida</taxon>
        <taxon>Niphatidae</taxon>
        <taxon>Amphimedon</taxon>
    </lineage>
</organism>
<protein>
    <recommendedName>
        <fullName evidence="6">Ig-like domain-containing protein</fullName>
    </recommendedName>
</protein>
<keyword evidence="5" id="KW-0393">Immunoglobulin domain</keyword>
<evidence type="ECO:0000313" key="7">
    <source>
        <dbReference type="EnsemblMetazoa" id="Aqu2.1.01524_001"/>
    </source>
</evidence>
<evidence type="ECO:0000256" key="4">
    <source>
        <dbReference type="ARBA" id="ARBA00023180"/>
    </source>
</evidence>
<dbReference type="InterPro" id="IPR036179">
    <property type="entry name" value="Ig-like_dom_sf"/>
</dbReference>
<dbReference type="PANTHER" id="PTHR11640">
    <property type="entry name" value="NEPHRIN"/>
    <property type="match status" value="1"/>
</dbReference>
<dbReference type="GO" id="GO:0005911">
    <property type="term" value="C:cell-cell junction"/>
    <property type="evidence" value="ECO:0007669"/>
    <property type="project" value="TreeGrafter"/>
</dbReference>
<sequence>PNGENPSVNQLQSYYSVGDSITLTCTATYPSHITTNLNIQWLNSSNHTLHSYTGINNNTEHTISYTINNVSLSDAGEYTCQYNISSTDNSFVLSSGYMTASTNVSIQIPNNEIPVITLIPHQSVYGPGSDITLSCSVTYPYSSFIDIDTNLTLQWFNSSNHTLNSSTIINNNNGHTLTYTISNARLSDAGLYACSFFIDTSIPHIVASDTTTTSIIIDIKSKKMCLILIL</sequence>
<dbReference type="GO" id="GO:0050839">
    <property type="term" value="F:cell adhesion molecule binding"/>
    <property type="evidence" value="ECO:0007669"/>
    <property type="project" value="TreeGrafter"/>
</dbReference>
<dbReference type="EnsemblMetazoa" id="Aqu2.1.01524_001">
    <property type="protein sequence ID" value="Aqu2.1.01524_001"/>
    <property type="gene ID" value="Aqu2.1.01524"/>
</dbReference>